<keyword evidence="7 9" id="KW-0456">Lyase</keyword>
<comment type="function">
    <text evidence="1">Catalyzes the conversion of 7,8-dihydroneopterin triphosphate (H2NTP) to 6-carboxy-5,6,7,8-tetrahydropterin (CPH4) and acetaldehyde.</text>
</comment>
<dbReference type="PANTHER" id="PTHR12589:SF7">
    <property type="entry name" value="6-PYRUVOYL TETRAHYDROBIOPTERIN SYNTHASE"/>
    <property type="match status" value="1"/>
</dbReference>
<evidence type="ECO:0000256" key="2">
    <source>
        <dbReference type="ARBA" id="ARBA00005061"/>
    </source>
</evidence>
<feature type="binding site" evidence="10">
    <location>
        <position position="28"/>
    </location>
    <ligand>
        <name>Zn(2+)</name>
        <dbReference type="ChEBI" id="CHEBI:29105"/>
    </ligand>
</feature>
<evidence type="ECO:0000256" key="6">
    <source>
        <dbReference type="ARBA" id="ARBA00022833"/>
    </source>
</evidence>
<comment type="catalytic activity">
    <reaction evidence="8 9">
        <text>7,8-dihydroneopterin 3'-triphosphate + H2O = 6-carboxy-5,6,7,8-tetrahydropterin + triphosphate + acetaldehyde + 2 H(+)</text>
        <dbReference type="Rhea" id="RHEA:27966"/>
        <dbReference type="ChEBI" id="CHEBI:15343"/>
        <dbReference type="ChEBI" id="CHEBI:15377"/>
        <dbReference type="ChEBI" id="CHEBI:15378"/>
        <dbReference type="ChEBI" id="CHEBI:18036"/>
        <dbReference type="ChEBI" id="CHEBI:58462"/>
        <dbReference type="ChEBI" id="CHEBI:61032"/>
        <dbReference type="EC" id="4.1.2.50"/>
    </reaction>
</comment>
<protein>
    <recommendedName>
        <fullName evidence="4 9">6-carboxy-5,6,7,8-tetrahydropterin synthase</fullName>
        <ecNumber evidence="9">4.-.-.-</ecNumber>
    </recommendedName>
</protein>
<evidence type="ECO:0000256" key="10">
    <source>
        <dbReference type="PIRSR" id="PIRSR006113-2"/>
    </source>
</evidence>
<evidence type="ECO:0000256" key="4">
    <source>
        <dbReference type="ARBA" id="ARBA00018141"/>
    </source>
</evidence>
<evidence type="ECO:0000256" key="1">
    <source>
        <dbReference type="ARBA" id="ARBA00002285"/>
    </source>
</evidence>
<dbReference type="InterPro" id="IPR007115">
    <property type="entry name" value="6-PTP_synth/QueD"/>
</dbReference>
<evidence type="ECO:0000256" key="7">
    <source>
        <dbReference type="ARBA" id="ARBA00023239"/>
    </source>
</evidence>
<evidence type="ECO:0000256" key="5">
    <source>
        <dbReference type="ARBA" id="ARBA00022723"/>
    </source>
</evidence>
<dbReference type="Pfam" id="PF01242">
    <property type="entry name" value="PTPS"/>
    <property type="match status" value="1"/>
</dbReference>
<evidence type="ECO:0000313" key="12">
    <source>
        <dbReference type="Proteomes" id="UP000252132"/>
    </source>
</evidence>
<accession>A0A368DZM1</accession>
<dbReference type="UniPathway" id="UPA00391"/>
<dbReference type="EC" id="4.-.-.-" evidence="9"/>
<keyword evidence="6 9" id="KW-0862">Zinc</keyword>
<name>A0A368DZM1_9PROT</name>
<feature type="binding site" evidence="10">
    <location>
        <position position="13"/>
    </location>
    <ligand>
        <name>Zn(2+)</name>
        <dbReference type="ChEBI" id="CHEBI:29105"/>
    </ligand>
</feature>
<comment type="pathway">
    <text evidence="2 9">Purine metabolism; 7-cyano-7-deazaguanine biosynthesis.</text>
</comment>
<organism evidence="11 12">
    <name type="scientific">PS1 clade bacterium</name>
    <dbReference type="NCBI Taxonomy" id="2175152"/>
    <lineage>
        <taxon>Bacteria</taxon>
        <taxon>Pseudomonadati</taxon>
        <taxon>Pseudomonadota</taxon>
        <taxon>Alphaproteobacteria</taxon>
        <taxon>PS1 clade</taxon>
    </lineage>
</organism>
<dbReference type="EMBL" id="QOQF01000019">
    <property type="protein sequence ID" value="RCL76675.1"/>
    <property type="molecule type" value="Genomic_DNA"/>
</dbReference>
<comment type="similarity">
    <text evidence="3 9">Belongs to the PTPS family. QueD subfamily.</text>
</comment>
<dbReference type="SUPFAM" id="SSF55620">
    <property type="entry name" value="Tetrahydrobiopterin biosynthesis enzymes-like"/>
    <property type="match status" value="1"/>
</dbReference>
<dbReference type="Gene3D" id="3.30.479.10">
    <property type="entry name" value="6-pyruvoyl tetrahydropterin synthase/QueD"/>
    <property type="match status" value="1"/>
</dbReference>
<feature type="binding site" evidence="10">
    <location>
        <position position="30"/>
    </location>
    <ligand>
        <name>Zn(2+)</name>
        <dbReference type="ChEBI" id="CHEBI:29105"/>
    </ligand>
</feature>
<comment type="caution">
    <text evidence="11">The sequence shown here is derived from an EMBL/GenBank/DDBJ whole genome shotgun (WGS) entry which is preliminary data.</text>
</comment>
<dbReference type="GO" id="GO:0046872">
    <property type="term" value="F:metal ion binding"/>
    <property type="evidence" value="ECO:0007669"/>
    <property type="project" value="UniProtKB-KW"/>
</dbReference>
<comment type="cofactor">
    <cofactor evidence="9 10">
        <name>Zn(2+)</name>
        <dbReference type="ChEBI" id="CHEBI:29105"/>
    </cofactor>
    <text evidence="9 10">Binds 1 zinc ion per subunit.</text>
</comment>
<keyword evidence="9" id="KW-0671">Queuosine biosynthesis</keyword>
<evidence type="ECO:0000313" key="11">
    <source>
        <dbReference type="EMBL" id="RCL76675.1"/>
    </source>
</evidence>
<proteinExistence type="inferred from homology"/>
<dbReference type="Proteomes" id="UP000252132">
    <property type="component" value="Unassembled WGS sequence"/>
</dbReference>
<dbReference type="InterPro" id="IPR038418">
    <property type="entry name" value="6-PTP_synth/QueD_sf"/>
</dbReference>
<evidence type="ECO:0000256" key="8">
    <source>
        <dbReference type="ARBA" id="ARBA00048807"/>
    </source>
</evidence>
<reference evidence="11 12" key="1">
    <citation type="journal article" date="2018" name="Microbiome">
        <title>Fine metagenomic profile of the Mediterranean stratified and mixed water columns revealed by assembly and recruitment.</title>
        <authorList>
            <person name="Haro-Moreno J.M."/>
            <person name="Lopez-Perez M."/>
            <person name="De La Torre J.R."/>
            <person name="Picazo A."/>
            <person name="Camacho A."/>
            <person name="Rodriguez-Valera F."/>
        </authorList>
    </citation>
    <scope>NUCLEOTIDE SEQUENCE [LARGE SCALE GENOMIC DNA]</scope>
    <source>
        <strain evidence="11">MED-G55</strain>
    </source>
</reference>
<gene>
    <name evidence="11" type="ORF">DBW69_05155</name>
</gene>
<dbReference type="PIRSF" id="PIRSF006113">
    <property type="entry name" value="PTP_synth"/>
    <property type="match status" value="1"/>
</dbReference>
<evidence type="ECO:0000256" key="9">
    <source>
        <dbReference type="PIRNR" id="PIRNR006113"/>
    </source>
</evidence>
<evidence type="ECO:0000256" key="3">
    <source>
        <dbReference type="ARBA" id="ARBA00008900"/>
    </source>
</evidence>
<sequence length="123" mass="14178">MQLTREFCFDAAHCLESYDPGHPNRRIHGHSFRVRVTLTGMPNDKTGQIVDLAEFGTILEHLREQLDHHMLNEIDGLETPTLENICLWLWEHLMPDLPDLSAVEVFRDSLGQSCLYQGSRHVN</sequence>
<dbReference type="AlphaFoldDB" id="A0A368DZM1"/>
<dbReference type="GO" id="GO:0008616">
    <property type="term" value="P:tRNA queuosine(34) biosynthetic process"/>
    <property type="evidence" value="ECO:0007669"/>
    <property type="project" value="UniProtKB-KW"/>
</dbReference>
<keyword evidence="5 9" id="KW-0479">Metal-binding</keyword>
<dbReference type="PANTHER" id="PTHR12589">
    <property type="entry name" value="PYRUVOYL TETRAHYDROBIOPTERIN SYNTHASE"/>
    <property type="match status" value="1"/>
</dbReference>
<dbReference type="GO" id="GO:0070497">
    <property type="term" value="F:6-carboxytetrahydropterin synthase activity"/>
    <property type="evidence" value="ECO:0007669"/>
    <property type="project" value="UniProtKB-EC"/>
</dbReference>